<accession>A0A6I9QE84</accession>
<evidence type="ECO:0000259" key="2">
    <source>
        <dbReference type="Pfam" id="PF04782"/>
    </source>
</evidence>
<dbReference type="GeneID" id="105034267"/>
<dbReference type="InterPro" id="IPR006867">
    <property type="entry name" value="DUF632"/>
</dbReference>
<dbReference type="KEGG" id="egu:105034267"/>
<reference evidence="5 6" key="1">
    <citation type="submission" date="2025-04" db="UniProtKB">
        <authorList>
            <consortium name="RefSeq"/>
        </authorList>
    </citation>
    <scope>IDENTIFICATION</scope>
</reference>
<name>A0A6I9QE84_ELAGV</name>
<evidence type="ECO:0000256" key="1">
    <source>
        <dbReference type="SAM" id="MobiDB-lite"/>
    </source>
</evidence>
<gene>
    <name evidence="5 6" type="primary">LOC105034267</name>
</gene>
<dbReference type="InterPro" id="IPR006868">
    <property type="entry name" value="DUF630"/>
</dbReference>
<evidence type="ECO:0000259" key="3">
    <source>
        <dbReference type="Pfam" id="PF04783"/>
    </source>
</evidence>
<feature type="domain" description="DUF630" evidence="3">
    <location>
        <begin position="1"/>
        <end position="59"/>
    </location>
</feature>
<protein>
    <submittedName>
        <fullName evidence="5 6">nitrate regulatory gene2 protein</fullName>
    </submittedName>
</protein>
<feature type="compositionally biased region" description="Polar residues" evidence="1">
    <location>
        <begin position="272"/>
        <end position="285"/>
    </location>
</feature>
<feature type="region of interest" description="Disordered" evidence="1">
    <location>
        <begin position="148"/>
        <end position="171"/>
    </location>
</feature>
<dbReference type="AlphaFoldDB" id="A0A6I9QE84"/>
<feature type="region of interest" description="Disordered" evidence="1">
    <location>
        <begin position="211"/>
        <end position="244"/>
    </location>
</feature>
<feature type="region of interest" description="Disordered" evidence="1">
    <location>
        <begin position="272"/>
        <end position="324"/>
    </location>
</feature>
<organism evidence="4 5">
    <name type="scientific">Elaeis guineensis var. tenera</name>
    <name type="common">Oil palm</name>
    <dbReference type="NCBI Taxonomy" id="51953"/>
    <lineage>
        <taxon>Eukaryota</taxon>
        <taxon>Viridiplantae</taxon>
        <taxon>Streptophyta</taxon>
        <taxon>Embryophyta</taxon>
        <taxon>Tracheophyta</taxon>
        <taxon>Spermatophyta</taxon>
        <taxon>Magnoliopsida</taxon>
        <taxon>Liliopsida</taxon>
        <taxon>Arecaceae</taxon>
        <taxon>Arecoideae</taxon>
        <taxon>Cocoseae</taxon>
        <taxon>Elaeidinae</taxon>
        <taxon>Elaeis</taxon>
    </lineage>
</organism>
<dbReference type="Pfam" id="PF04782">
    <property type="entry name" value="DUF632"/>
    <property type="match status" value="1"/>
</dbReference>
<evidence type="ECO:0000313" key="5">
    <source>
        <dbReference type="RefSeq" id="XP_010907649.1"/>
    </source>
</evidence>
<keyword evidence="4" id="KW-1185">Reference proteome</keyword>
<dbReference type="RefSeq" id="XP_019702497.1">
    <property type="nucleotide sequence ID" value="XM_019846938.2"/>
</dbReference>
<dbReference type="RefSeq" id="XP_010907649.1">
    <property type="nucleotide sequence ID" value="XM_010909347.3"/>
</dbReference>
<feature type="domain" description="DUF632" evidence="2">
    <location>
        <begin position="335"/>
        <end position="678"/>
    </location>
</feature>
<dbReference type="PANTHER" id="PTHR21450">
    <property type="entry name" value="PROTEIN ALTERED PHOSPHATE STARVATION RESPONSE 1"/>
    <property type="match status" value="1"/>
</dbReference>
<proteinExistence type="predicted"/>
<dbReference type="PANTHER" id="PTHR21450:SF6">
    <property type="entry name" value="EXPRESSED PROTEIN"/>
    <property type="match status" value="1"/>
</dbReference>
<evidence type="ECO:0000313" key="4">
    <source>
        <dbReference type="Proteomes" id="UP000504607"/>
    </source>
</evidence>
<dbReference type="Pfam" id="PF04783">
    <property type="entry name" value="DUF630"/>
    <property type="match status" value="1"/>
</dbReference>
<evidence type="ECO:0000313" key="6">
    <source>
        <dbReference type="RefSeq" id="XP_019702497.1"/>
    </source>
</evidence>
<sequence>MGVSSSKIEDDKALLLCRDRKHFVKQALDGRCSLAAAHVSYIHSLRNTGIALRKFVEPEAPIESSLYTSTSATPEPLALTDKSISQFSNSSPSLSQHVDVGESFSPVPSPISSGRFHVNHMKSGRNFSTTVEEKLPIPVIATLETSTTPKRVVSHSDENSSFESPSPPAGTPPWDYFGLFHPIDNQLSFQDGRELDHCLDNADDIRHLREEEGIPELEEEGEKASTNGRDDFADSEDDFEQSSSEPLVRMFKNRNIIQNHHLTIDSSAIPSVESVASETEQQNGEKNLITDGMHGTDETPELTPSKMASSAVTPPINGKVKEPAPEIKLPSKDFFSCIKEIEDLFLKASDSGREVPRMLEANKVHFRPLFPEEIAHRSKASMFLTVCLACCKEEVPQSQVPTSNEMKYLTWHRSVSSRSSSSRNPLGATSKDDIEDISSNLFSSICMNSGSHASTLDRLYAWERKLYDEVKASGFIRRAYDMKCRLLRHQESRGEKPYSIDKTRAAVKDLHSRIRVAIQRIDSISKRIEELRDKELQPQLEELIGGLTQMWKMMLDCHMKQYNVILVACNNGNTKVSIRSESHHQATILLEFELNSLCSNFTKWISMQKSYLEAINRWLHKCIFPLRQKPSKKKPIEFDPKKHIAPPIFVTCQDWLVLLDKLPSKEVADAIKDLVTVTTHFLPRQEKSHENSKLSFTFSRKAGHSAGLEGDVRRSESPVDWSLKHDSFQSGLVVFLDRLKTFAESSVMQYEILQKSINEAHVIYNKNGWSRT</sequence>
<dbReference type="Proteomes" id="UP000504607">
    <property type="component" value="Unplaced"/>
</dbReference>
<dbReference type="OrthoDB" id="694308at2759"/>